<sequence>MRPGSGVFAVFLVAHLAGCIVEGASFAEMMSSTSSPDAGSTTDSSVNSEMSSTDSSDGYDATKISFPDEPVYEPSESTTETTDATTEASDATPDATTIATSDESPDAS</sequence>
<evidence type="ECO:0000313" key="4">
    <source>
        <dbReference type="Proteomes" id="UP000466442"/>
    </source>
</evidence>
<gene>
    <name evidence="3" type="ORF">GE061_008070</name>
</gene>
<keyword evidence="4" id="KW-1185">Reference proteome</keyword>
<keyword evidence="2" id="KW-0732">Signal</keyword>
<feature type="compositionally biased region" description="Low complexity" evidence="1">
    <location>
        <begin position="73"/>
        <end position="97"/>
    </location>
</feature>
<name>A0A8S9WNE0_APOLU</name>
<organism evidence="3 4">
    <name type="scientific">Apolygus lucorum</name>
    <name type="common">Small green plant bug</name>
    <name type="synonym">Lygocoris lucorum</name>
    <dbReference type="NCBI Taxonomy" id="248454"/>
    <lineage>
        <taxon>Eukaryota</taxon>
        <taxon>Metazoa</taxon>
        <taxon>Ecdysozoa</taxon>
        <taxon>Arthropoda</taxon>
        <taxon>Hexapoda</taxon>
        <taxon>Insecta</taxon>
        <taxon>Pterygota</taxon>
        <taxon>Neoptera</taxon>
        <taxon>Paraneoptera</taxon>
        <taxon>Hemiptera</taxon>
        <taxon>Heteroptera</taxon>
        <taxon>Panheteroptera</taxon>
        <taxon>Cimicomorpha</taxon>
        <taxon>Miridae</taxon>
        <taxon>Mirini</taxon>
        <taxon>Apolygus</taxon>
    </lineage>
</organism>
<protein>
    <submittedName>
        <fullName evidence="3">Uncharacterized protein</fullName>
    </submittedName>
</protein>
<evidence type="ECO:0000256" key="2">
    <source>
        <dbReference type="SAM" id="SignalP"/>
    </source>
</evidence>
<evidence type="ECO:0000313" key="3">
    <source>
        <dbReference type="EMBL" id="KAF6198322.1"/>
    </source>
</evidence>
<feature type="chain" id="PRO_5035856021" evidence="2">
    <location>
        <begin position="24"/>
        <end position="108"/>
    </location>
</feature>
<feature type="non-terminal residue" evidence="3">
    <location>
        <position position="108"/>
    </location>
</feature>
<feature type="region of interest" description="Disordered" evidence="1">
    <location>
        <begin position="30"/>
        <end position="108"/>
    </location>
</feature>
<proteinExistence type="predicted"/>
<evidence type="ECO:0000256" key="1">
    <source>
        <dbReference type="SAM" id="MobiDB-lite"/>
    </source>
</evidence>
<feature type="compositionally biased region" description="Polar residues" evidence="1">
    <location>
        <begin position="30"/>
        <end position="56"/>
    </location>
</feature>
<dbReference type="Proteomes" id="UP000466442">
    <property type="component" value="Linkage Group LG16"/>
</dbReference>
<reference evidence="3" key="1">
    <citation type="journal article" date="2021" name="Mol. Ecol. Resour.">
        <title>Apolygus lucorum genome provides insights into omnivorousness and mesophyll feeding.</title>
        <authorList>
            <person name="Liu Y."/>
            <person name="Liu H."/>
            <person name="Wang H."/>
            <person name="Huang T."/>
            <person name="Liu B."/>
            <person name="Yang B."/>
            <person name="Yin L."/>
            <person name="Li B."/>
            <person name="Zhang Y."/>
            <person name="Zhang S."/>
            <person name="Jiang F."/>
            <person name="Zhang X."/>
            <person name="Ren Y."/>
            <person name="Wang B."/>
            <person name="Wang S."/>
            <person name="Lu Y."/>
            <person name="Wu K."/>
            <person name="Fan W."/>
            <person name="Wang G."/>
        </authorList>
    </citation>
    <scope>NUCLEOTIDE SEQUENCE</scope>
    <source>
        <strain evidence="3">12Hb</strain>
    </source>
</reference>
<accession>A0A8S9WNE0</accession>
<dbReference type="AlphaFoldDB" id="A0A8S9WNE0"/>
<comment type="caution">
    <text evidence="3">The sequence shown here is derived from an EMBL/GenBank/DDBJ whole genome shotgun (WGS) entry which is preliminary data.</text>
</comment>
<feature type="signal peptide" evidence="2">
    <location>
        <begin position="1"/>
        <end position="23"/>
    </location>
</feature>
<dbReference type="EMBL" id="WIXP02000016">
    <property type="protein sequence ID" value="KAF6198322.1"/>
    <property type="molecule type" value="Genomic_DNA"/>
</dbReference>